<protein>
    <recommendedName>
        <fullName evidence="1">Ubiquinone biosynthesis accessory factor UbiJ</fullName>
    </recommendedName>
</protein>
<accession>A0ABT1QU75</accession>
<keyword evidence="1" id="KW-0963">Cytoplasm</keyword>
<dbReference type="EMBL" id="JANFQO010000012">
    <property type="protein sequence ID" value="MCQ4165845.1"/>
    <property type="molecule type" value="Genomic_DNA"/>
</dbReference>
<dbReference type="PANTHER" id="PTHR38693">
    <property type="entry name" value="UBIQUINONE BIOSYNTHESIS PROTEIN UBIJ"/>
    <property type="match status" value="1"/>
</dbReference>
<comment type="pathway">
    <text evidence="1">Cofactor biosynthesis; ubiquinone biosynthesis.</text>
</comment>
<dbReference type="Proteomes" id="UP001165498">
    <property type="component" value="Unassembled WGS sequence"/>
</dbReference>
<gene>
    <name evidence="1" type="primary">ubiJ</name>
    <name evidence="4" type="ORF">NM961_14075</name>
</gene>
<name>A0ABT1QU75_9GAMM</name>
<dbReference type="HAMAP" id="MF_02215">
    <property type="entry name" value="UbiJ"/>
    <property type="match status" value="1"/>
</dbReference>
<comment type="caution">
    <text evidence="4">The sequence shown here is derived from an EMBL/GenBank/DDBJ whole genome shotgun (WGS) entry which is preliminary data.</text>
</comment>
<keyword evidence="5" id="KW-1185">Reference proteome</keyword>
<comment type="similarity">
    <text evidence="1">Belongs to the UbiJ family.</text>
</comment>
<keyword evidence="2" id="KW-0175">Coiled coil</keyword>
<organism evidence="4 5">
    <name type="scientific">Tahibacter harae</name>
    <dbReference type="NCBI Taxonomy" id="2963937"/>
    <lineage>
        <taxon>Bacteria</taxon>
        <taxon>Pseudomonadati</taxon>
        <taxon>Pseudomonadota</taxon>
        <taxon>Gammaproteobacteria</taxon>
        <taxon>Lysobacterales</taxon>
        <taxon>Rhodanobacteraceae</taxon>
        <taxon>Tahibacter</taxon>
    </lineage>
</organism>
<evidence type="ECO:0000259" key="3">
    <source>
        <dbReference type="Pfam" id="PF02036"/>
    </source>
</evidence>
<evidence type="ECO:0000313" key="5">
    <source>
        <dbReference type="Proteomes" id="UP001165498"/>
    </source>
</evidence>
<proteinExistence type="inferred from homology"/>
<dbReference type="InterPro" id="IPR003033">
    <property type="entry name" value="SCP2_sterol-bd_dom"/>
</dbReference>
<dbReference type="Pfam" id="PF02036">
    <property type="entry name" value="SCP2"/>
    <property type="match status" value="1"/>
</dbReference>
<feature type="domain" description="SCP2" evidence="3">
    <location>
        <begin position="22"/>
        <end position="119"/>
    </location>
</feature>
<comment type="subcellular location">
    <subcellularLocation>
        <location evidence="1">Cytoplasm</location>
    </subcellularLocation>
</comment>
<sequence>MNTPRKPNPLLTLLGGLLQTALNRALALDPDTRAQLRRLDGRALSVTFRDTPLALRLQVAGERLEVGPAFAGDSALRVAASPGSLIGLLLRRGDEGAIAPGKVEIAGDAELARRLEKIAGGYRPDFEEAFSRVFGDVIGVKLAQGFAGALRFARERGEALLRDGADYLREESGDLIAPAEMEEFLDGVDGLRERAERLEARLSRLRAAAEKRA</sequence>
<dbReference type="InterPro" id="IPR038989">
    <property type="entry name" value="UbiJ"/>
</dbReference>
<reference evidence="4" key="1">
    <citation type="submission" date="2022-07" db="EMBL/GenBank/DDBJ databases">
        <title>Tahibacter sp., a new gammaproteobacterium isolated from the silt sample collected at pig farm.</title>
        <authorList>
            <person name="Chen H."/>
        </authorList>
    </citation>
    <scope>NUCLEOTIDE SEQUENCE</scope>
    <source>
        <strain evidence="4">P2K</strain>
    </source>
</reference>
<keyword evidence="1" id="KW-0831">Ubiquinone biosynthesis</keyword>
<evidence type="ECO:0000313" key="4">
    <source>
        <dbReference type="EMBL" id="MCQ4165845.1"/>
    </source>
</evidence>
<evidence type="ECO:0000256" key="2">
    <source>
        <dbReference type="SAM" id="Coils"/>
    </source>
</evidence>
<feature type="coiled-coil region" evidence="2">
    <location>
        <begin position="181"/>
        <end position="212"/>
    </location>
</feature>
<dbReference type="RefSeq" id="WP_255915035.1">
    <property type="nucleotide sequence ID" value="NZ_JANFQO010000012.1"/>
</dbReference>
<comment type="function">
    <text evidence="1">Required for ubiquinone (coenzyme Q) biosynthesis. Binds hydrophobic ubiquinone biosynthetic intermediates via its SCP2 domain and is essential for the stability of the Ubi complex. May constitute a docking platform where Ubi enzymes assemble and access their SCP2-bound polyprenyl substrates.</text>
</comment>
<dbReference type="PANTHER" id="PTHR38693:SF1">
    <property type="entry name" value="UBIQUINONE BIOSYNTHESIS ACCESSORY FACTOR UBIJ"/>
    <property type="match status" value="1"/>
</dbReference>
<evidence type="ECO:0000256" key="1">
    <source>
        <dbReference type="HAMAP-Rule" id="MF_02215"/>
    </source>
</evidence>